<accession>A0ABR2ED25</accession>
<dbReference type="EMBL" id="JBBPBM010000017">
    <property type="protein sequence ID" value="KAK8556945.1"/>
    <property type="molecule type" value="Genomic_DNA"/>
</dbReference>
<name>A0ABR2ED25_9ROSI</name>
<evidence type="ECO:0000313" key="2">
    <source>
        <dbReference type="Proteomes" id="UP001472677"/>
    </source>
</evidence>
<comment type="caution">
    <text evidence="1">The sequence shown here is derived from an EMBL/GenBank/DDBJ whole genome shotgun (WGS) entry which is preliminary data.</text>
</comment>
<evidence type="ECO:0000313" key="1">
    <source>
        <dbReference type="EMBL" id="KAK8556945.1"/>
    </source>
</evidence>
<reference evidence="1 2" key="1">
    <citation type="journal article" date="2024" name="G3 (Bethesda)">
        <title>Genome assembly of Hibiscus sabdariffa L. provides insights into metabolisms of medicinal natural products.</title>
        <authorList>
            <person name="Kim T."/>
        </authorList>
    </citation>
    <scope>NUCLEOTIDE SEQUENCE [LARGE SCALE GENOMIC DNA]</scope>
    <source>
        <strain evidence="1">TK-2024</strain>
        <tissue evidence="1">Old leaves</tissue>
    </source>
</reference>
<dbReference type="Proteomes" id="UP001472677">
    <property type="component" value="Unassembled WGS sequence"/>
</dbReference>
<proteinExistence type="predicted"/>
<organism evidence="1 2">
    <name type="scientific">Hibiscus sabdariffa</name>
    <name type="common">roselle</name>
    <dbReference type="NCBI Taxonomy" id="183260"/>
    <lineage>
        <taxon>Eukaryota</taxon>
        <taxon>Viridiplantae</taxon>
        <taxon>Streptophyta</taxon>
        <taxon>Embryophyta</taxon>
        <taxon>Tracheophyta</taxon>
        <taxon>Spermatophyta</taxon>
        <taxon>Magnoliopsida</taxon>
        <taxon>eudicotyledons</taxon>
        <taxon>Gunneridae</taxon>
        <taxon>Pentapetalae</taxon>
        <taxon>rosids</taxon>
        <taxon>malvids</taxon>
        <taxon>Malvales</taxon>
        <taxon>Malvaceae</taxon>
        <taxon>Malvoideae</taxon>
        <taxon>Hibiscus</taxon>
    </lineage>
</organism>
<gene>
    <name evidence="1" type="ORF">V6N12_003334</name>
</gene>
<sequence>MMNPSRHQPVILPLPRAGSCRCSVKPASRCAFHSKSHEMKAFAKIPWPNSKLGMGRADSCCKGSDYVAEPVFLSLNTPTWVTSLRYQAQQTTILPTLSLNEKMKAETAGSLMTVWKLDKKMATGITAATSNLELVVAMGVV</sequence>
<keyword evidence="2" id="KW-1185">Reference proteome</keyword>
<protein>
    <submittedName>
        <fullName evidence="1">Uncharacterized protein</fullName>
    </submittedName>
</protein>